<evidence type="ECO:0000313" key="2">
    <source>
        <dbReference type="EMBL" id="KAK1901629.1"/>
    </source>
</evidence>
<feature type="non-terminal residue" evidence="2">
    <location>
        <position position="73"/>
    </location>
</feature>
<proteinExistence type="predicted"/>
<dbReference type="EMBL" id="JASDAP010000006">
    <property type="protein sequence ID" value="KAK1901629.1"/>
    <property type="molecule type" value="Genomic_DNA"/>
</dbReference>
<gene>
    <name evidence="2" type="ORF">KUDE01_004595</name>
</gene>
<evidence type="ECO:0000256" key="1">
    <source>
        <dbReference type="SAM" id="MobiDB-lite"/>
    </source>
</evidence>
<name>A0AAD9CH87_DISEL</name>
<dbReference type="GO" id="GO:0051213">
    <property type="term" value="F:dioxygenase activity"/>
    <property type="evidence" value="ECO:0007669"/>
    <property type="project" value="UniProtKB-KW"/>
</dbReference>
<keyword evidence="3" id="KW-1185">Reference proteome</keyword>
<feature type="non-terminal residue" evidence="2">
    <location>
        <position position="1"/>
    </location>
</feature>
<evidence type="ECO:0000313" key="3">
    <source>
        <dbReference type="Proteomes" id="UP001228049"/>
    </source>
</evidence>
<dbReference type="Proteomes" id="UP001228049">
    <property type="component" value="Unassembled WGS sequence"/>
</dbReference>
<dbReference type="AlphaFoldDB" id="A0AAD9CH87"/>
<protein>
    <submittedName>
        <fullName evidence="2">Carotenoid 910(9'10')-cleavage dioxygenase 1</fullName>
    </submittedName>
</protein>
<keyword evidence="2" id="KW-0560">Oxidoreductase</keyword>
<reference evidence="2" key="1">
    <citation type="submission" date="2023-04" db="EMBL/GenBank/DDBJ databases">
        <title>Chromosome-level genome of Chaenocephalus aceratus.</title>
        <authorList>
            <person name="Park H."/>
        </authorList>
    </citation>
    <scope>NUCLEOTIDE SEQUENCE</scope>
    <source>
        <strain evidence="2">DE</strain>
        <tissue evidence="2">Muscle</tissue>
    </source>
</reference>
<keyword evidence="2" id="KW-0223">Dioxygenase</keyword>
<sequence length="73" mass="7845">ISTSAALPHDTFSLLMPSIQLTQSAFTSPREVFYHWPLKLLLGDISPPKNPPGGQLTCTGHRTDALTGETSPV</sequence>
<feature type="region of interest" description="Disordered" evidence="1">
    <location>
        <begin position="51"/>
        <end position="73"/>
    </location>
</feature>
<organism evidence="2 3">
    <name type="scientific">Dissostichus eleginoides</name>
    <name type="common">Patagonian toothfish</name>
    <name type="synonym">Dissostichus amissus</name>
    <dbReference type="NCBI Taxonomy" id="100907"/>
    <lineage>
        <taxon>Eukaryota</taxon>
        <taxon>Metazoa</taxon>
        <taxon>Chordata</taxon>
        <taxon>Craniata</taxon>
        <taxon>Vertebrata</taxon>
        <taxon>Euteleostomi</taxon>
        <taxon>Actinopterygii</taxon>
        <taxon>Neopterygii</taxon>
        <taxon>Teleostei</taxon>
        <taxon>Neoteleostei</taxon>
        <taxon>Acanthomorphata</taxon>
        <taxon>Eupercaria</taxon>
        <taxon>Perciformes</taxon>
        <taxon>Notothenioidei</taxon>
        <taxon>Nototheniidae</taxon>
        <taxon>Dissostichus</taxon>
    </lineage>
</organism>
<comment type="caution">
    <text evidence="2">The sequence shown here is derived from an EMBL/GenBank/DDBJ whole genome shotgun (WGS) entry which is preliminary data.</text>
</comment>
<accession>A0AAD9CH87</accession>